<dbReference type="RefSeq" id="XP_040741924.1">
    <property type="nucleotide sequence ID" value="XM_040886694.1"/>
</dbReference>
<evidence type="ECO:0000313" key="2">
    <source>
        <dbReference type="Proteomes" id="UP000193922"/>
    </source>
</evidence>
<name>A0A1Y1W3K3_9FUNG</name>
<comment type="caution">
    <text evidence="1">The sequence shown here is derived from an EMBL/GenBank/DDBJ whole genome shotgun (WGS) entry which is preliminary data.</text>
</comment>
<dbReference type="AlphaFoldDB" id="A0A1Y1W3K3"/>
<protein>
    <submittedName>
        <fullName evidence="1">Uncharacterized protein</fullName>
    </submittedName>
</protein>
<dbReference type="EMBL" id="MCFD01000010">
    <property type="protein sequence ID" value="ORX68110.1"/>
    <property type="molecule type" value="Genomic_DNA"/>
</dbReference>
<sequence>MFRSSRKQRGRLYICFPLHTASNLTWAWVATDLCDVCCQCLLGMCCLILPLKPLYISLQHRNAATSESNWLIISNIDYEFRCHCHTQCIVRLWYDCCVVARPLSKVVITPGGTASGADFFYSECRFTIQTFVFAASFRRTFEYYADLPPESGYTRPWRRLP</sequence>
<gene>
    <name evidence="1" type="ORF">DL89DRAFT_26550</name>
</gene>
<organism evidence="1 2">
    <name type="scientific">Linderina pennispora</name>
    <dbReference type="NCBI Taxonomy" id="61395"/>
    <lineage>
        <taxon>Eukaryota</taxon>
        <taxon>Fungi</taxon>
        <taxon>Fungi incertae sedis</taxon>
        <taxon>Zoopagomycota</taxon>
        <taxon>Kickxellomycotina</taxon>
        <taxon>Kickxellomycetes</taxon>
        <taxon>Kickxellales</taxon>
        <taxon>Kickxellaceae</taxon>
        <taxon>Linderina</taxon>
    </lineage>
</organism>
<evidence type="ECO:0000313" key="1">
    <source>
        <dbReference type="EMBL" id="ORX68110.1"/>
    </source>
</evidence>
<proteinExistence type="predicted"/>
<keyword evidence="2" id="KW-1185">Reference proteome</keyword>
<reference evidence="1 2" key="1">
    <citation type="submission" date="2016-07" db="EMBL/GenBank/DDBJ databases">
        <title>Pervasive Adenine N6-methylation of Active Genes in Fungi.</title>
        <authorList>
            <consortium name="DOE Joint Genome Institute"/>
            <person name="Mondo S.J."/>
            <person name="Dannebaum R.O."/>
            <person name="Kuo R.C."/>
            <person name="Labutti K."/>
            <person name="Haridas S."/>
            <person name="Kuo A."/>
            <person name="Salamov A."/>
            <person name="Ahrendt S.R."/>
            <person name="Lipzen A."/>
            <person name="Sullivan W."/>
            <person name="Andreopoulos W.B."/>
            <person name="Clum A."/>
            <person name="Lindquist E."/>
            <person name="Daum C."/>
            <person name="Ramamoorthy G.K."/>
            <person name="Gryganskyi A."/>
            <person name="Culley D."/>
            <person name="Magnuson J.K."/>
            <person name="James T.Y."/>
            <person name="O'Malley M.A."/>
            <person name="Stajich J.E."/>
            <person name="Spatafora J.W."/>
            <person name="Visel A."/>
            <person name="Grigoriev I.V."/>
        </authorList>
    </citation>
    <scope>NUCLEOTIDE SEQUENCE [LARGE SCALE GENOMIC DNA]</scope>
    <source>
        <strain evidence="1 2">ATCC 12442</strain>
    </source>
</reference>
<dbReference type="Proteomes" id="UP000193922">
    <property type="component" value="Unassembled WGS sequence"/>
</dbReference>
<dbReference type="GeneID" id="63803342"/>
<accession>A0A1Y1W3K3</accession>